<dbReference type="PROSITE" id="PS50977">
    <property type="entry name" value="HTH_TETR_2"/>
    <property type="match status" value="1"/>
</dbReference>
<name>A0ABP5X2J8_9ACTN</name>
<dbReference type="InterPro" id="IPR004111">
    <property type="entry name" value="Repressor_TetR_C"/>
</dbReference>
<evidence type="ECO:0000313" key="7">
    <source>
        <dbReference type="Proteomes" id="UP001501231"/>
    </source>
</evidence>
<keyword evidence="7" id="KW-1185">Reference proteome</keyword>
<dbReference type="SUPFAM" id="SSF46689">
    <property type="entry name" value="Homeodomain-like"/>
    <property type="match status" value="1"/>
</dbReference>
<dbReference type="InterPro" id="IPR001647">
    <property type="entry name" value="HTH_TetR"/>
</dbReference>
<dbReference type="InterPro" id="IPR009057">
    <property type="entry name" value="Homeodomain-like_sf"/>
</dbReference>
<dbReference type="Gene3D" id="1.10.357.10">
    <property type="entry name" value="Tetracycline Repressor, domain 2"/>
    <property type="match status" value="1"/>
</dbReference>
<feature type="DNA-binding region" description="H-T-H motif" evidence="4">
    <location>
        <begin position="53"/>
        <end position="72"/>
    </location>
</feature>
<dbReference type="PANTHER" id="PTHR30055:SF151">
    <property type="entry name" value="TRANSCRIPTIONAL REGULATORY PROTEIN"/>
    <property type="match status" value="1"/>
</dbReference>
<keyword evidence="2 4" id="KW-0238">DNA-binding</keyword>
<evidence type="ECO:0000313" key="6">
    <source>
        <dbReference type="EMBL" id="GAA2440355.1"/>
    </source>
</evidence>
<dbReference type="EMBL" id="BAAARW010000024">
    <property type="protein sequence ID" value="GAA2440355.1"/>
    <property type="molecule type" value="Genomic_DNA"/>
</dbReference>
<proteinExistence type="predicted"/>
<comment type="caution">
    <text evidence="6">The sequence shown here is derived from an EMBL/GenBank/DDBJ whole genome shotgun (WGS) entry which is preliminary data.</text>
</comment>
<dbReference type="Gene3D" id="1.10.10.60">
    <property type="entry name" value="Homeodomain-like"/>
    <property type="match status" value="1"/>
</dbReference>
<dbReference type="InterPro" id="IPR036271">
    <property type="entry name" value="Tet_transcr_reg_TetR-rel_C_sf"/>
</dbReference>
<feature type="domain" description="HTH tetR-type" evidence="5">
    <location>
        <begin position="30"/>
        <end position="90"/>
    </location>
</feature>
<dbReference type="RefSeq" id="WP_344594164.1">
    <property type="nucleotide sequence ID" value="NZ_BAAARW010000024.1"/>
</dbReference>
<evidence type="ECO:0000256" key="2">
    <source>
        <dbReference type="ARBA" id="ARBA00023125"/>
    </source>
</evidence>
<dbReference type="PRINTS" id="PR00455">
    <property type="entry name" value="HTHTETR"/>
</dbReference>
<evidence type="ECO:0000256" key="3">
    <source>
        <dbReference type="ARBA" id="ARBA00023163"/>
    </source>
</evidence>
<dbReference type="Proteomes" id="UP001501231">
    <property type="component" value="Unassembled WGS sequence"/>
</dbReference>
<dbReference type="Pfam" id="PF02909">
    <property type="entry name" value="TetR_C_1"/>
    <property type="match status" value="1"/>
</dbReference>
<evidence type="ECO:0000256" key="4">
    <source>
        <dbReference type="PROSITE-ProRule" id="PRU00335"/>
    </source>
</evidence>
<evidence type="ECO:0000259" key="5">
    <source>
        <dbReference type="PROSITE" id="PS50977"/>
    </source>
</evidence>
<accession>A0ABP5X2J8</accession>
<dbReference type="InterPro" id="IPR050109">
    <property type="entry name" value="HTH-type_TetR-like_transc_reg"/>
</dbReference>
<dbReference type="SUPFAM" id="SSF48498">
    <property type="entry name" value="Tetracyclin repressor-like, C-terminal domain"/>
    <property type="match status" value="1"/>
</dbReference>
<organism evidence="6 7">
    <name type="scientific">Actinomadura vinacea</name>
    <dbReference type="NCBI Taxonomy" id="115336"/>
    <lineage>
        <taxon>Bacteria</taxon>
        <taxon>Bacillati</taxon>
        <taxon>Actinomycetota</taxon>
        <taxon>Actinomycetes</taxon>
        <taxon>Streptosporangiales</taxon>
        <taxon>Thermomonosporaceae</taxon>
        <taxon>Actinomadura</taxon>
    </lineage>
</organism>
<dbReference type="Pfam" id="PF00440">
    <property type="entry name" value="TetR_N"/>
    <property type="match status" value="1"/>
</dbReference>
<sequence length="254" mass="27263">MSEEPDGGLPESIELAWGLRERPGKGPKRALSLKGIIDAAVRIGSAEGLEAVSMSRVAAEAGASTMALYRYVPSKNALLSLMLDEVMGGPPRLPGPEEGWRAALSAWVWALRATMRRNPWLLRAPITGPPIMPNNVRWMEAGLRAMRGMGLDGGARISLIILLSNYVRSEVRMTHELATAFQEASTSESEVVRGYGAMLTALTDPGRFPELHAILEDGVFEGAVGTPDDDFVFGLETLLDGLEALVRRGGAPDA</sequence>
<gene>
    <name evidence="6" type="ORF">GCM10010191_65080</name>
</gene>
<keyword evidence="1" id="KW-0805">Transcription regulation</keyword>
<protein>
    <submittedName>
        <fullName evidence="6">TetR/AcrR family transcriptional regulator</fullName>
    </submittedName>
</protein>
<reference evidence="7" key="1">
    <citation type="journal article" date="2019" name="Int. J. Syst. Evol. Microbiol.">
        <title>The Global Catalogue of Microorganisms (GCM) 10K type strain sequencing project: providing services to taxonomists for standard genome sequencing and annotation.</title>
        <authorList>
            <consortium name="The Broad Institute Genomics Platform"/>
            <consortium name="The Broad Institute Genome Sequencing Center for Infectious Disease"/>
            <person name="Wu L."/>
            <person name="Ma J."/>
        </authorList>
    </citation>
    <scope>NUCLEOTIDE SEQUENCE [LARGE SCALE GENOMIC DNA]</scope>
    <source>
        <strain evidence="7">JCM 3325</strain>
    </source>
</reference>
<keyword evidence="3" id="KW-0804">Transcription</keyword>
<evidence type="ECO:0000256" key="1">
    <source>
        <dbReference type="ARBA" id="ARBA00023015"/>
    </source>
</evidence>
<dbReference type="PANTHER" id="PTHR30055">
    <property type="entry name" value="HTH-TYPE TRANSCRIPTIONAL REGULATOR RUTR"/>
    <property type="match status" value="1"/>
</dbReference>